<dbReference type="Pfam" id="PF03717">
    <property type="entry name" value="PBP_dimer"/>
    <property type="match status" value="1"/>
</dbReference>
<dbReference type="InterPro" id="IPR036138">
    <property type="entry name" value="PBP_dimer_sf"/>
</dbReference>
<feature type="signal peptide" evidence="4">
    <location>
        <begin position="1"/>
        <end position="27"/>
    </location>
</feature>
<feature type="domain" description="HPr" evidence="5">
    <location>
        <begin position="1"/>
        <end position="55"/>
    </location>
</feature>
<dbReference type="InterPro" id="IPR012338">
    <property type="entry name" value="Beta-lactam/transpept-like"/>
</dbReference>
<comment type="similarity">
    <text evidence="2">Belongs to the transpeptidase family.</text>
</comment>
<dbReference type="Gene3D" id="3.90.1310.10">
    <property type="entry name" value="Penicillin-binding protein 2a (Domain 2)"/>
    <property type="match status" value="1"/>
</dbReference>
<dbReference type="RefSeq" id="WP_182541774.1">
    <property type="nucleotide sequence ID" value="NZ_JACGXA010000003.1"/>
</dbReference>
<dbReference type="PANTHER" id="PTHR30627:SF24">
    <property type="entry name" value="PENICILLIN-BINDING PROTEIN 4B"/>
    <property type="match status" value="1"/>
</dbReference>
<keyword evidence="6" id="KW-0132">Cell division</keyword>
<evidence type="ECO:0000256" key="2">
    <source>
        <dbReference type="ARBA" id="ARBA00007171"/>
    </source>
</evidence>
<organism evidence="6 7">
    <name type="scientific">Nocardioides ginsengisegetis</name>
    <dbReference type="NCBI Taxonomy" id="661491"/>
    <lineage>
        <taxon>Bacteria</taxon>
        <taxon>Bacillati</taxon>
        <taxon>Actinomycetota</taxon>
        <taxon>Actinomycetes</taxon>
        <taxon>Propionibacteriales</taxon>
        <taxon>Nocardioidaceae</taxon>
        <taxon>Nocardioides</taxon>
    </lineage>
</organism>
<reference evidence="6 7" key="1">
    <citation type="submission" date="2020-07" db="EMBL/GenBank/DDBJ databases">
        <title>Sequencing the genomes of 1000 actinobacteria strains.</title>
        <authorList>
            <person name="Klenk H.-P."/>
        </authorList>
    </citation>
    <scope>NUCLEOTIDE SEQUENCE [LARGE SCALE GENOMIC DNA]</scope>
    <source>
        <strain evidence="6 7">DSM 21349</strain>
    </source>
</reference>
<keyword evidence="7" id="KW-1185">Reference proteome</keyword>
<dbReference type="GO" id="GO:0071555">
    <property type="term" value="P:cell wall organization"/>
    <property type="evidence" value="ECO:0007669"/>
    <property type="project" value="TreeGrafter"/>
</dbReference>
<keyword evidence="3" id="KW-0472">Membrane</keyword>
<name>A0A7W3J3R4_9ACTN</name>
<evidence type="ECO:0000256" key="1">
    <source>
        <dbReference type="ARBA" id="ARBA00004370"/>
    </source>
</evidence>
<dbReference type="AlphaFoldDB" id="A0A7W3J3R4"/>
<evidence type="ECO:0000256" key="3">
    <source>
        <dbReference type="ARBA" id="ARBA00023136"/>
    </source>
</evidence>
<evidence type="ECO:0000256" key="4">
    <source>
        <dbReference type="SAM" id="SignalP"/>
    </source>
</evidence>
<keyword evidence="4" id="KW-0732">Signal</keyword>
<feature type="chain" id="PRO_5030949209" evidence="4">
    <location>
        <begin position="28"/>
        <end position="631"/>
    </location>
</feature>
<dbReference type="InterPro" id="IPR050515">
    <property type="entry name" value="Beta-lactam/transpept"/>
</dbReference>
<dbReference type="Pfam" id="PF00905">
    <property type="entry name" value="Transpeptidase"/>
    <property type="match status" value="1"/>
</dbReference>
<dbReference type="SUPFAM" id="SSF56519">
    <property type="entry name" value="Penicillin binding protein dimerisation domain"/>
    <property type="match status" value="1"/>
</dbReference>
<dbReference type="PROSITE" id="PS51257">
    <property type="entry name" value="PROKAR_LIPOPROTEIN"/>
    <property type="match status" value="1"/>
</dbReference>
<dbReference type="PROSITE" id="PS51350">
    <property type="entry name" value="PTS_HPR_DOM"/>
    <property type="match status" value="1"/>
</dbReference>
<dbReference type="Pfam" id="PF05223">
    <property type="entry name" value="MecA_N"/>
    <property type="match status" value="1"/>
</dbReference>
<dbReference type="InterPro" id="IPR001460">
    <property type="entry name" value="PCN-bd_Tpept"/>
</dbReference>
<dbReference type="GO" id="GO:0071972">
    <property type="term" value="F:peptidoglycan L,D-transpeptidase activity"/>
    <property type="evidence" value="ECO:0007669"/>
    <property type="project" value="TreeGrafter"/>
</dbReference>
<proteinExistence type="inferred from homology"/>
<protein>
    <submittedName>
        <fullName evidence="6">Cell division protein FtsI/penicillin-binding protein 2</fullName>
    </submittedName>
</protein>
<dbReference type="Proteomes" id="UP000580910">
    <property type="component" value="Unassembled WGS sequence"/>
</dbReference>
<accession>A0A7W3J3R4</accession>
<dbReference type="PANTHER" id="PTHR30627">
    <property type="entry name" value="PEPTIDOGLYCAN D,D-TRANSPEPTIDASE"/>
    <property type="match status" value="1"/>
</dbReference>
<comment type="subcellular location">
    <subcellularLocation>
        <location evidence="1">Membrane</location>
    </subcellularLocation>
</comment>
<dbReference type="Gene3D" id="3.40.710.10">
    <property type="entry name" value="DD-peptidase/beta-lactamase superfamily"/>
    <property type="match status" value="1"/>
</dbReference>
<sequence length="631" mass="64733">MRRDTRTATATFAAGLLAVGLLSGCDAAEKVTGPDATDAADTLAGALSSGDFGDVGVDGGTPDAVSQDYATLVDGMGDVTPSVTAGEVQESGDSAKATLQWTWPIAGDEWTYSTTAEWTLVDDEWLVDWDPAVVQGDLVDGQRLDATPIAARRGPVVGAHGIKLVTDRAVMRFGIDRSQVPAKKAGDSARRLAALVGIDPKAYVKLVEASGDKAFVEAIVYRQGEVPRALARADDIPGVLSVSGELPLAPTKEFAAPILGRVGPVTAEMIKDDPDTYHLGDEAGTSGLQARYDEQLRGVEGVVVERVDDQGSGTELFRVAAQAGTPLRLTLDVDLQLEAERLLADVGPASAIVALRPSTGDILAAANGPGADGYNMATYGQFAPGSTFKSVSSLALLRAGLTPDSVVPCTPTITVDGKTFKNYSDYPATGIGRIPLRTALANSCNTAFISQAGKAGRSGLVDAAASLGLGVDHDLGFPAYFGNVEPPASETEGAADMIGQGTILASPMAMAAVIGSVQSGRLVVPRLVESVDVGPPDGVEKLTAAEDAALKSMLRGVVLNGSGRGLLDVPGPPVIAKTGTAEFESDGGKVLTHAWMIAAQGDLAVAVFVDIGESGSGTAGPILEAFLRAAR</sequence>
<evidence type="ECO:0000313" key="6">
    <source>
        <dbReference type="EMBL" id="MBA8805750.1"/>
    </source>
</evidence>
<evidence type="ECO:0000259" key="5">
    <source>
        <dbReference type="PROSITE" id="PS51350"/>
    </source>
</evidence>
<dbReference type="GO" id="GO:0008658">
    <property type="term" value="F:penicillin binding"/>
    <property type="evidence" value="ECO:0007669"/>
    <property type="project" value="InterPro"/>
</dbReference>
<dbReference type="GO" id="GO:0051301">
    <property type="term" value="P:cell division"/>
    <property type="evidence" value="ECO:0007669"/>
    <property type="project" value="UniProtKB-KW"/>
</dbReference>
<dbReference type="GO" id="GO:0046677">
    <property type="term" value="P:response to antibiotic"/>
    <property type="evidence" value="ECO:0007669"/>
    <property type="project" value="InterPro"/>
</dbReference>
<evidence type="ECO:0000313" key="7">
    <source>
        <dbReference type="Proteomes" id="UP000580910"/>
    </source>
</evidence>
<dbReference type="SUPFAM" id="SSF56601">
    <property type="entry name" value="beta-lactamase/transpeptidase-like"/>
    <property type="match status" value="1"/>
</dbReference>
<dbReference type="InterPro" id="IPR005311">
    <property type="entry name" value="PBP_dimer"/>
</dbReference>
<dbReference type="EMBL" id="JACGXA010000003">
    <property type="protein sequence ID" value="MBA8805750.1"/>
    <property type="molecule type" value="Genomic_DNA"/>
</dbReference>
<dbReference type="InterPro" id="IPR007887">
    <property type="entry name" value="MecA_N"/>
</dbReference>
<comment type="caution">
    <text evidence="6">The sequence shown here is derived from an EMBL/GenBank/DDBJ whole genome shotgun (WGS) entry which is preliminary data.</text>
</comment>
<keyword evidence="6" id="KW-0131">Cell cycle</keyword>
<gene>
    <name evidence="6" type="ORF">FB382_004095</name>
</gene>
<dbReference type="GO" id="GO:0005886">
    <property type="term" value="C:plasma membrane"/>
    <property type="evidence" value="ECO:0007669"/>
    <property type="project" value="TreeGrafter"/>
</dbReference>
<dbReference type="InterPro" id="IPR000032">
    <property type="entry name" value="HPr-like"/>
</dbReference>